<feature type="transmembrane region" description="Helical" evidence="1">
    <location>
        <begin position="100"/>
        <end position="121"/>
    </location>
</feature>
<organism evidence="2 3">
    <name type="scientific">Durusdinium trenchii</name>
    <dbReference type="NCBI Taxonomy" id="1381693"/>
    <lineage>
        <taxon>Eukaryota</taxon>
        <taxon>Sar</taxon>
        <taxon>Alveolata</taxon>
        <taxon>Dinophyceae</taxon>
        <taxon>Suessiales</taxon>
        <taxon>Symbiodiniaceae</taxon>
        <taxon>Durusdinium</taxon>
    </lineage>
</organism>
<dbReference type="Proteomes" id="UP001642464">
    <property type="component" value="Unassembled WGS sequence"/>
</dbReference>
<feature type="transmembrane region" description="Helical" evidence="1">
    <location>
        <begin position="41"/>
        <end position="61"/>
    </location>
</feature>
<proteinExistence type="predicted"/>
<reference evidence="2 3" key="1">
    <citation type="submission" date="2024-02" db="EMBL/GenBank/DDBJ databases">
        <authorList>
            <person name="Chen Y."/>
            <person name="Shah S."/>
            <person name="Dougan E. K."/>
            <person name="Thang M."/>
            <person name="Chan C."/>
        </authorList>
    </citation>
    <scope>NUCLEOTIDE SEQUENCE [LARGE SCALE GENOMIC DNA]</scope>
</reference>
<keyword evidence="1" id="KW-0472">Membrane</keyword>
<evidence type="ECO:0000313" key="2">
    <source>
        <dbReference type="EMBL" id="CAK9026658.1"/>
    </source>
</evidence>
<keyword evidence="1" id="KW-1133">Transmembrane helix</keyword>
<protein>
    <submittedName>
        <fullName evidence="2">Uncharacterized protein</fullName>
    </submittedName>
</protein>
<evidence type="ECO:0000313" key="3">
    <source>
        <dbReference type="Proteomes" id="UP001642464"/>
    </source>
</evidence>
<feature type="transmembrane region" description="Helical" evidence="1">
    <location>
        <begin position="68"/>
        <end position="88"/>
    </location>
</feature>
<name>A0ABP0KK99_9DINO</name>
<accession>A0ABP0KK99</accession>
<sequence>MANCFGAVHGGTSLAWLRGLGTLLVYSTTLFSEQCGSTANGFFYVSTWPGSMFLAVPLLSVLGRQGCLLYSFSSYVLYAILFCTARALQTGDVEKESCLSAGPVLLCSASVVAGLAAGVMWTSQGSYFAHASALLASGTEDPEDRRWVRKHGTGRRRLEKPTRGFQATVDVLGVFALRYLGWEFALKLLTSLIQYFKQDWKLRPLEHVSGPNRRLRVTPEWEES</sequence>
<keyword evidence="1" id="KW-0812">Transmembrane</keyword>
<comment type="caution">
    <text evidence="2">The sequence shown here is derived from an EMBL/GenBank/DDBJ whole genome shotgun (WGS) entry which is preliminary data.</text>
</comment>
<dbReference type="EMBL" id="CAXAMM010011636">
    <property type="protein sequence ID" value="CAK9026658.1"/>
    <property type="molecule type" value="Genomic_DNA"/>
</dbReference>
<evidence type="ECO:0000256" key="1">
    <source>
        <dbReference type="SAM" id="Phobius"/>
    </source>
</evidence>
<keyword evidence="3" id="KW-1185">Reference proteome</keyword>
<gene>
    <name evidence="2" type="ORF">SCF082_LOCUS17595</name>
</gene>